<dbReference type="AlphaFoldDB" id="A0A1J1H9U1"/>
<dbReference type="Proteomes" id="UP000220158">
    <property type="component" value="Chromosome 12"/>
</dbReference>
<dbReference type="EMBL" id="LN835307">
    <property type="protein sequence ID" value="CRH01398.1"/>
    <property type="molecule type" value="Genomic_DNA"/>
</dbReference>
<protein>
    <submittedName>
        <fullName evidence="2">Uncharacterized protein</fullName>
    </submittedName>
</protein>
<accession>A0A1J1H9U1</accession>
<keyword evidence="3" id="KW-1185">Reference proteome</keyword>
<dbReference type="KEGG" id="prel:PRELSG_1228200"/>
<organism evidence="2 3">
    <name type="scientific">Plasmodium relictum</name>
    <dbReference type="NCBI Taxonomy" id="85471"/>
    <lineage>
        <taxon>Eukaryota</taxon>
        <taxon>Sar</taxon>
        <taxon>Alveolata</taxon>
        <taxon>Apicomplexa</taxon>
        <taxon>Aconoidasida</taxon>
        <taxon>Haemosporida</taxon>
        <taxon>Plasmodiidae</taxon>
        <taxon>Plasmodium</taxon>
        <taxon>Plasmodium (Haemamoeba)</taxon>
    </lineage>
</organism>
<evidence type="ECO:0000313" key="2">
    <source>
        <dbReference type="EMBL" id="CRH01398.1"/>
    </source>
</evidence>
<evidence type="ECO:0000256" key="1">
    <source>
        <dbReference type="SAM" id="Coils"/>
    </source>
</evidence>
<dbReference type="GeneID" id="39737526"/>
<dbReference type="RefSeq" id="XP_028534398.1">
    <property type="nucleotide sequence ID" value="XM_028678072.1"/>
</dbReference>
<keyword evidence="1" id="KW-0175">Coiled coil</keyword>
<reference evidence="2 3" key="1">
    <citation type="submission" date="2015-04" db="EMBL/GenBank/DDBJ databases">
        <authorList>
            <consortium name="Pathogen Informatics"/>
        </authorList>
    </citation>
    <scope>NUCLEOTIDE SEQUENCE [LARGE SCALE GENOMIC DNA]</scope>
    <source>
        <strain evidence="2 3">SGS1</strain>
    </source>
</reference>
<feature type="coiled-coil region" evidence="1">
    <location>
        <begin position="147"/>
        <end position="236"/>
    </location>
</feature>
<dbReference type="VEuPathDB" id="PlasmoDB:PRELSG_1228200"/>
<evidence type="ECO:0000313" key="3">
    <source>
        <dbReference type="Proteomes" id="UP000220158"/>
    </source>
</evidence>
<proteinExistence type="predicted"/>
<gene>
    <name evidence="2" type="ORF">PRELSG_1228200</name>
</gene>
<name>A0A1J1H9U1_PLARL</name>
<dbReference type="OrthoDB" id="372408at2759"/>
<sequence length="261" mass="31619">MIKKMENTDMISKFNKEKYEEIIESLRNKDLSKNVFETLQNFFLEEKENNKKNYEELNHLIDKIKTDFDDKINSLKDNTHENFEELKYYLDELNKNNKNNTLDSNSFKDDIDFIKDDLLNLKKQKEENINLIKSSTRTYFDKIKSILNVMNINIENIKEEISKYKENNEIENKKKYIEILQLINDENEALNKKREESVNFINNEVNQVKEYISDFKEHLEKQIKSIEYKIEINKREIDEKINTISKNQKKFLDDFYPSYKS</sequence>